<evidence type="ECO:0000313" key="1">
    <source>
        <dbReference type="EMBL" id="GGB00162.1"/>
    </source>
</evidence>
<keyword evidence="2" id="KW-1185">Reference proteome</keyword>
<accession>A0ABQ1I1L1</accession>
<dbReference type="EMBL" id="BMDY01000005">
    <property type="protein sequence ID" value="GGB00162.1"/>
    <property type="molecule type" value="Genomic_DNA"/>
</dbReference>
<protein>
    <submittedName>
        <fullName evidence="1">Uncharacterized protein</fullName>
    </submittedName>
</protein>
<reference evidence="2" key="1">
    <citation type="journal article" date="2019" name="Int. J. Syst. Evol. Microbiol.">
        <title>The Global Catalogue of Microorganisms (GCM) 10K type strain sequencing project: providing services to taxonomists for standard genome sequencing and annotation.</title>
        <authorList>
            <consortium name="The Broad Institute Genomics Platform"/>
            <consortium name="The Broad Institute Genome Sequencing Center for Infectious Disease"/>
            <person name="Wu L."/>
            <person name="Ma J."/>
        </authorList>
    </citation>
    <scope>NUCLEOTIDE SEQUENCE [LARGE SCALE GENOMIC DNA]</scope>
    <source>
        <strain evidence="2">CGMCC 1.10131</strain>
    </source>
</reference>
<sequence length="171" mass="19255">MLLNCFKVNLSMQITSSTNSIYSLSNPSIRHSQASTTASLGDVVDEIKEEYQQLTPEQQRNAQLYLGEQVNHYQQNQQTERSVKRNLVLGVSEVNHQQKLLDAYYAGASGENKPGEGSQAISYQTLEGINDNLQQQKQVNQKLALAELYVKYGESSSEPKPELYQTIRLEV</sequence>
<gene>
    <name evidence="1" type="ORF">GCM10007414_11640</name>
</gene>
<organism evidence="1 2">
    <name type="scientific">Agarivorans gilvus</name>
    <dbReference type="NCBI Taxonomy" id="680279"/>
    <lineage>
        <taxon>Bacteria</taxon>
        <taxon>Pseudomonadati</taxon>
        <taxon>Pseudomonadota</taxon>
        <taxon>Gammaproteobacteria</taxon>
        <taxon>Alteromonadales</taxon>
        <taxon>Alteromonadaceae</taxon>
        <taxon>Agarivorans</taxon>
    </lineage>
</organism>
<proteinExistence type="predicted"/>
<name>A0ABQ1I1L1_9ALTE</name>
<dbReference type="Proteomes" id="UP000651977">
    <property type="component" value="Unassembled WGS sequence"/>
</dbReference>
<evidence type="ECO:0000313" key="2">
    <source>
        <dbReference type="Proteomes" id="UP000651977"/>
    </source>
</evidence>
<comment type="caution">
    <text evidence="1">The sequence shown here is derived from an EMBL/GenBank/DDBJ whole genome shotgun (WGS) entry which is preliminary data.</text>
</comment>